<feature type="repeat" description="ANK" evidence="2">
    <location>
        <begin position="362"/>
        <end position="394"/>
    </location>
</feature>
<feature type="compositionally biased region" description="Low complexity" evidence="3">
    <location>
        <begin position="224"/>
        <end position="249"/>
    </location>
</feature>
<evidence type="ECO:0000313" key="4">
    <source>
        <dbReference type="EMBL" id="SOV80120.1"/>
    </source>
</evidence>
<dbReference type="Gene3D" id="1.25.40.20">
    <property type="entry name" value="Ankyrin repeat-containing domain"/>
    <property type="match status" value="1"/>
</dbReference>
<dbReference type="PANTHER" id="PTHR24119">
    <property type="entry name" value="ACYL-COA-BINDING DOMAIN-CONTAINING PROTEIN 6"/>
    <property type="match status" value="1"/>
</dbReference>
<name>A0A2P9DI31_PLARE</name>
<dbReference type="SUPFAM" id="SSF47027">
    <property type="entry name" value="Acyl-CoA binding protein"/>
    <property type="match status" value="2"/>
</dbReference>
<dbReference type="Pfam" id="PF12796">
    <property type="entry name" value="Ank_2"/>
    <property type="match status" value="1"/>
</dbReference>
<feature type="compositionally biased region" description="Low complexity" evidence="3">
    <location>
        <begin position="183"/>
        <end position="211"/>
    </location>
</feature>
<dbReference type="SMART" id="SM00248">
    <property type="entry name" value="ANK"/>
    <property type="match status" value="2"/>
</dbReference>
<evidence type="ECO:0000256" key="1">
    <source>
        <dbReference type="ARBA" id="ARBA00023121"/>
    </source>
</evidence>
<dbReference type="Gene3D" id="1.20.80.10">
    <property type="match status" value="1"/>
</dbReference>
<keyword evidence="2" id="KW-0040">ANK repeat</keyword>
<dbReference type="InterPro" id="IPR014352">
    <property type="entry name" value="FERM/acyl-CoA-bd_prot_sf"/>
</dbReference>
<feature type="region of interest" description="Disordered" evidence="3">
    <location>
        <begin position="121"/>
        <end position="249"/>
    </location>
</feature>
<dbReference type="SUPFAM" id="SSF48403">
    <property type="entry name" value="Ankyrin repeat"/>
    <property type="match status" value="1"/>
</dbReference>
<dbReference type="OrthoDB" id="194358at2759"/>
<dbReference type="PRINTS" id="PR01415">
    <property type="entry name" value="ANKYRIN"/>
</dbReference>
<dbReference type="PROSITE" id="PS50088">
    <property type="entry name" value="ANK_REPEAT"/>
    <property type="match status" value="2"/>
</dbReference>
<dbReference type="PROSITE" id="PS50297">
    <property type="entry name" value="ANK_REP_REGION"/>
    <property type="match status" value="2"/>
</dbReference>
<sequence length="439" mass="50806">MLKNINKPVIFFNVLTGLAFIYLLKNYNENTKHILNKLYSLKNWIVQYSCSFLKRYESIQLPIIDKDIIVDLSNEELEQKFVQTCNAVKMYRTKLKTEEWLHLYGLFKQATIGNMILRNEEESTKSNDTSSKNYDTSSKNYDTSSKNYDTSSKNYDTSSENYDTSSKNYDTSSKNYDTSSKNYDTSSKNYDTSSNNNDTSSYNNIENISNIDGKKKKKNKNKNNKNTNTNNNNNNNNNNNKNNNNNNNNNMEFIEIQKRKAWKNCYNVNKNTCKYLYVQYFNKLFPDALEKLNNDDNMKFSKTVSKMKPFKEQNKKHLENENNDDDNNICDILCQHVVMGDLASIKKNLKHNPSLINKKNSSGLTPLHYACDRGYIDIVKYLVHQGANINVEDSYGDTPLHMAAYSEKLNVVDFLKSVGADINKTNSEGLTIDWILSQN</sequence>
<gene>
    <name evidence="4" type="ORF">PRG01_1116200</name>
</gene>
<feature type="repeat" description="ANK" evidence="2">
    <location>
        <begin position="395"/>
        <end position="427"/>
    </location>
</feature>
<dbReference type="VEuPathDB" id="PlasmoDB:PRCDC_1117400"/>
<dbReference type="EMBL" id="LT969574">
    <property type="protein sequence ID" value="SOV80120.1"/>
    <property type="molecule type" value="Genomic_DNA"/>
</dbReference>
<dbReference type="GO" id="GO:0000062">
    <property type="term" value="F:fatty-acyl-CoA binding"/>
    <property type="evidence" value="ECO:0007669"/>
    <property type="project" value="InterPro"/>
</dbReference>
<feature type="compositionally biased region" description="Basic residues" evidence="3">
    <location>
        <begin position="214"/>
        <end position="223"/>
    </location>
</feature>
<feature type="compositionally biased region" description="Polar residues" evidence="3">
    <location>
        <begin position="126"/>
        <end position="182"/>
    </location>
</feature>
<evidence type="ECO:0000256" key="3">
    <source>
        <dbReference type="SAM" id="MobiDB-lite"/>
    </source>
</evidence>
<dbReference type="VEuPathDB" id="PlasmoDB:PRG01_1116200"/>
<dbReference type="PANTHER" id="PTHR24119:SF0">
    <property type="entry name" value="ACYL-COA-BINDING DOMAIN-CONTAINING PROTEIN 6"/>
    <property type="match status" value="1"/>
</dbReference>
<proteinExistence type="predicted"/>
<evidence type="ECO:0000313" key="5">
    <source>
        <dbReference type="Proteomes" id="UP000240500"/>
    </source>
</evidence>
<protein>
    <submittedName>
        <fullName evidence="4">Acyl-CoA-binding protein, putative</fullName>
    </submittedName>
</protein>
<evidence type="ECO:0000256" key="2">
    <source>
        <dbReference type="PROSITE-ProRule" id="PRU00023"/>
    </source>
</evidence>
<accession>A0A2P9DI31</accession>
<organism evidence="4 5">
    <name type="scientific">Plasmodium reichenowi</name>
    <dbReference type="NCBI Taxonomy" id="5854"/>
    <lineage>
        <taxon>Eukaryota</taxon>
        <taxon>Sar</taxon>
        <taxon>Alveolata</taxon>
        <taxon>Apicomplexa</taxon>
        <taxon>Aconoidasida</taxon>
        <taxon>Haemosporida</taxon>
        <taxon>Plasmodiidae</taxon>
        <taxon>Plasmodium</taxon>
        <taxon>Plasmodium (Laverania)</taxon>
    </lineage>
</organism>
<dbReference type="InterPro" id="IPR035984">
    <property type="entry name" value="Acyl-CoA-binding_sf"/>
</dbReference>
<dbReference type="AlphaFoldDB" id="A0A2P9DI31"/>
<dbReference type="InterPro" id="IPR002110">
    <property type="entry name" value="Ankyrin_rpt"/>
</dbReference>
<keyword evidence="1" id="KW-0446">Lipid-binding</keyword>
<reference evidence="4 5" key="1">
    <citation type="submission" date="2016-09" db="EMBL/GenBank/DDBJ databases">
        <authorList>
            <consortium name="Pathogen Informatics"/>
        </authorList>
    </citation>
    <scope>NUCLEOTIDE SEQUENCE [LARGE SCALE GENOMIC DNA]</scope>
</reference>
<dbReference type="InterPro" id="IPR036770">
    <property type="entry name" value="Ankyrin_rpt-contain_sf"/>
</dbReference>
<dbReference type="Proteomes" id="UP000240500">
    <property type="component" value="Chromosome 11"/>
</dbReference>